<keyword evidence="1" id="KW-0813">Transport</keyword>
<evidence type="ECO:0000259" key="4">
    <source>
        <dbReference type="PROSITE" id="PS50893"/>
    </source>
</evidence>
<dbReference type="EMBL" id="NRSG01000040">
    <property type="protein sequence ID" value="MBK1658151.1"/>
    <property type="molecule type" value="Genomic_DNA"/>
</dbReference>
<dbReference type="PANTHER" id="PTHR42781:SF4">
    <property type="entry name" value="SPERMIDINE_PUTRESCINE IMPORT ATP-BINDING PROTEIN POTA"/>
    <property type="match status" value="1"/>
</dbReference>
<dbReference type="InterPro" id="IPR027417">
    <property type="entry name" value="P-loop_NTPase"/>
</dbReference>
<comment type="caution">
    <text evidence="5">The sequence shown here is derived from an EMBL/GenBank/DDBJ whole genome shotgun (WGS) entry which is preliminary data.</text>
</comment>
<name>A0ABS1CUG5_9PROT</name>
<dbReference type="InterPro" id="IPR050093">
    <property type="entry name" value="ABC_SmlMolc_Importer"/>
</dbReference>
<dbReference type="PROSITE" id="PS50893">
    <property type="entry name" value="ABC_TRANSPORTER_2"/>
    <property type="match status" value="1"/>
</dbReference>
<gene>
    <name evidence="5" type="ORF">CKO45_07900</name>
</gene>
<proteinExistence type="predicted"/>
<evidence type="ECO:0000256" key="3">
    <source>
        <dbReference type="ARBA" id="ARBA00022840"/>
    </source>
</evidence>
<dbReference type="PROSITE" id="PS00211">
    <property type="entry name" value="ABC_TRANSPORTER_1"/>
    <property type="match status" value="1"/>
</dbReference>
<sequence>MVRAASLAWRLRSLPQFPETPVLHRPTPQEPQAAASLRGHTLDVVGLGVRYGGFTALHAVDLSVRAGEVLALLGPSGCGKTTLLRSVAGFVRQSTGKVLIDGASIDDLPPNRRRVGIVFQNYALFPHMSVAENVAYGLKARREKRDRIEARVAELLEMVQMGPLRDRRPTQLSGGQQQRVALARALAIEPSILLLDEPFAALDRSLRLDMQIEIKRLQRQLGLTAILVTHDQDEAMSVADRIAVMRGGRIEQLGTPVEVYDRPASLFVAGFIGTTNSLPCTVGGWLDDSVRLRLEDGTDLAIPAEVAPPPANTPAVLTLRPEQLVLHEDPGEGRFPVELGLAVPLGGQTIREARTPGGTTIRLTEPRRGAIRVLGDRAWCSLAPGARPALFPRPSPEEARA</sequence>
<dbReference type="Gene3D" id="2.40.50.100">
    <property type="match status" value="1"/>
</dbReference>
<accession>A0ABS1CUG5</accession>
<dbReference type="PANTHER" id="PTHR42781">
    <property type="entry name" value="SPERMIDINE/PUTRESCINE IMPORT ATP-BINDING PROTEIN POTA"/>
    <property type="match status" value="1"/>
</dbReference>
<dbReference type="Proteomes" id="UP000697995">
    <property type="component" value="Unassembled WGS sequence"/>
</dbReference>
<evidence type="ECO:0000256" key="1">
    <source>
        <dbReference type="ARBA" id="ARBA00022448"/>
    </source>
</evidence>
<keyword evidence="2" id="KW-0547">Nucleotide-binding</keyword>
<dbReference type="Pfam" id="PF08402">
    <property type="entry name" value="TOBE_2"/>
    <property type="match status" value="1"/>
</dbReference>
<dbReference type="SUPFAM" id="SSF50331">
    <property type="entry name" value="MOP-like"/>
    <property type="match status" value="1"/>
</dbReference>
<reference evidence="5 6" key="1">
    <citation type="journal article" date="2020" name="Microorganisms">
        <title>Osmotic Adaptation and Compatible Solute Biosynthesis of Phototrophic Bacteria as Revealed from Genome Analyses.</title>
        <authorList>
            <person name="Imhoff J.F."/>
            <person name="Rahn T."/>
            <person name="Kunzel S."/>
            <person name="Keller A."/>
            <person name="Neulinger S.C."/>
        </authorList>
    </citation>
    <scope>NUCLEOTIDE SEQUENCE [LARGE SCALE GENOMIC DNA]</scope>
    <source>
        <strain evidence="5 6">DSM 15382</strain>
    </source>
</reference>
<keyword evidence="3" id="KW-0067">ATP-binding</keyword>
<protein>
    <recommendedName>
        <fullName evidence="4">ABC transporter domain-containing protein</fullName>
    </recommendedName>
</protein>
<dbReference type="SUPFAM" id="SSF52540">
    <property type="entry name" value="P-loop containing nucleoside triphosphate hydrolases"/>
    <property type="match status" value="1"/>
</dbReference>
<dbReference type="SMART" id="SM00382">
    <property type="entry name" value="AAA"/>
    <property type="match status" value="1"/>
</dbReference>
<dbReference type="InterPro" id="IPR017871">
    <property type="entry name" value="ABC_transporter-like_CS"/>
</dbReference>
<evidence type="ECO:0000256" key="2">
    <source>
        <dbReference type="ARBA" id="ARBA00022741"/>
    </source>
</evidence>
<dbReference type="Gene3D" id="3.40.50.300">
    <property type="entry name" value="P-loop containing nucleotide triphosphate hydrolases"/>
    <property type="match status" value="1"/>
</dbReference>
<dbReference type="InterPro" id="IPR008995">
    <property type="entry name" value="Mo/tungstate-bd_C_term_dom"/>
</dbReference>
<keyword evidence="6" id="KW-1185">Reference proteome</keyword>
<feature type="domain" description="ABC transporter" evidence="4">
    <location>
        <begin position="42"/>
        <end position="272"/>
    </location>
</feature>
<evidence type="ECO:0000313" key="6">
    <source>
        <dbReference type="Proteomes" id="UP000697995"/>
    </source>
</evidence>
<evidence type="ECO:0000313" key="5">
    <source>
        <dbReference type="EMBL" id="MBK1658151.1"/>
    </source>
</evidence>
<dbReference type="InterPro" id="IPR013611">
    <property type="entry name" value="Transp-assoc_OB_typ2"/>
</dbReference>
<dbReference type="InterPro" id="IPR003439">
    <property type="entry name" value="ABC_transporter-like_ATP-bd"/>
</dbReference>
<dbReference type="InterPro" id="IPR003593">
    <property type="entry name" value="AAA+_ATPase"/>
</dbReference>
<dbReference type="Pfam" id="PF00005">
    <property type="entry name" value="ABC_tran"/>
    <property type="match status" value="1"/>
</dbReference>
<organism evidence="5 6">
    <name type="scientific">Paracraurococcus ruber</name>
    <dbReference type="NCBI Taxonomy" id="77675"/>
    <lineage>
        <taxon>Bacteria</taxon>
        <taxon>Pseudomonadati</taxon>
        <taxon>Pseudomonadota</taxon>
        <taxon>Alphaproteobacteria</taxon>
        <taxon>Acetobacterales</taxon>
        <taxon>Roseomonadaceae</taxon>
        <taxon>Paracraurococcus</taxon>
    </lineage>
</organism>